<dbReference type="InterPro" id="IPR017771">
    <property type="entry name" value="Cyanamide_hydratase_HD"/>
</dbReference>
<dbReference type="VEuPathDB" id="FungiDB:BO70DRAFT_399906"/>
<dbReference type="AlphaFoldDB" id="A0A317V5W4"/>
<dbReference type="RefSeq" id="XP_025395656.1">
    <property type="nucleotide sequence ID" value="XM_025546890.1"/>
</dbReference>
<organism evidence="2 3">
    <name type="scientific">Aspergillus heteromorphus CBS 117.55</name>
    <dbReference type="NCBI Taxonomy" id="1448321"/>
    <lineage>
        <taxon>Eukaryota</taxon>
        <taxon>Fungi</taxon>
        <taxon>Dikarya</taxon>
        <taxon>Ascomycota</taxon>
        <taxon>Pezizomycotina</taxon>
        <taxon>Eurotiomycetes</taxon>
        <taxon>Eurotiomycetidae</taxon>
        <taxon>Eurotiales</taxon>
        <taxon>Aspergillaceae</taxon>
        <taxon>Aspergillus</taxon>
        <taxon>Aspergillus subgen. Circumdati</taxon>
    </lineage>
</organism>
<dbReference type="SMART" id="SM00471">
    <property type="entry name" value="HDc"/>
    <property type="match status" value="1"/>
</dbReference>
<dbReference type="PANTHER" id="PTHR35569">
    <property type="entry name" value="CYANAMIDE HYDRATASE DDI2-RELATED"/>
    <property type="match status" value="1"/>
</dbReference>
<dbReference type="EMBL" id="MSFL01000032">
    <property type="protein sequence ID" value="PWY69704.1"/>
    <property type="molecule type" value="Genomic_DNA"/>
</dbReference>
<proteinExistence type="predicted"/>
<dbReference type="PANTHER" id="PTHR35569:SF1">
    <property type="entry name" value="CYANAMIDE HYDRATASE DDI2-RELATED"/>
    <property type="match status" value="1"/>
</dbReference>
<comment type="caution">
    <text evidence="2">The sequence shown here is derived from an EMBL/GenBank/DDBJ whole genome shotgun (WGS) entry which is preliminary data.</text>
</comment>
<dbReference type="Gene3D" id="1.10.3210.10">
    <property type="entry name" value="Hypothetical protein af1432"/>
    <property type="match status" value="1"/>
</dbReference>
<dbReference type="Proteomes" id="UP000247233">
    <property type="component" value="Unassembled WGS sequence"/>
</dbReference>
<name>A0A317V5W4_9EURO</name>
<feature type="domain" description="HD/PDEase" evidence="1">
    <location>
        <begin position="60"/>
        <end position="196"/>
    </location>
</feature>
<dbReference type="SUPFAM" id="SSF109604">
    <property type="entry name" value="HD-domain/PDEase-like"/>
    <property type="match status" value="1"/>
</dbReference>
<evidence type="ECO:0000259" key="1">
    <source>
        <dbReference type="SMART" id="SM00471"/>
    </source>
</evidence>
<accession>A0A317V5W4</accession>
<dbReference type="InterPro" id="IPR006674">
    <property type="entry name" value="HD_domain"/>
</dbReference>
<reference evidence="2 3" key="1">
    <citation type="submission" date="2016-12" db="EMBL/GenBank/DDBJ databases">
        <title>The genomes of Aspergillus section Nigri reveals drivers in fungal speciation.</title>
        <authorList>
            <consortium name="DOE Joint Genome Institute"/>
            <person name="Vesth T.C."/>
            <person name="Nybo J."/>
            <person name="Theobald S."/>
            <person name="Brandl J."/>
            <person name="Frisvad J.C."/>
            <person name="Nielsen K.F."/>
            <person name="Lyhne E.K."/>
            <person name="Kogle M.E."/>
            <person name="Kuo A."/>
            <person name="Riley R."/>
            <person name="Clum A."/>
            <person name="Nolan M."/>
            <person name="Lipzen A."/>
            <person name="Salamov A."/>
            <person name="Henrissat B."/>
            <person name="Wiebenga A."/>
            <person name="De Vries R.P."/>
            <person name="Grigoriev I.V."/>
            <person name="Mortensen U.H."/>
            <person name="Andersen M.R."/>
            <person name="Baker S.E."/>
        </authorList>
    </citation>
    <scope>NUCLEOTIDE SEQUENCE [LARGE SCALE GENOMIC DNA]</scope>
    <source>
        <strain evidence="2 3">CBS 117.55</strain>
    </source>
</reference>
<dbReference type="OrthoDB" id="409121at2759"/>
<dbReference type="GeneID" id="37069127"/>
<keyword evidence="3" id="KW-1185">Reference proteome</keyword>
<evidence type="ECO:0000313" key="3">
    <source>
        <dbReference type="Proteomes" id="UP000247233"/>
    </source>
</evidence>
<gene>
    <name evidence="2" type="ORF">BO70DRAFT_399906</name>
</gene>
<evidence type="ECO:0000313" key="2">
    <source>
        <dbReference type="EMBL" id="PWY69704.1"/>
    </source>
</evidence>
<dbReference type="CDD" id="cd00077">
    <property type="entry name" value="HDc"/>
    <property type="match status" value="1"/>
</dbReference>
<protein>
    <submittedName>
        <fullName evidence="2">Cyanamide hydratase</fullName>
    </submittedName>
</protein>
<sequence length="243" mass="27077">MPPETTSETTYGLSPVHASASTLLATNAPTTPPPFIPVTQTPIPSTALAERINEYARSHLPEPTYNHSLRVYHYGLAIKQYRFPAWNFTDETYLLACLLHDIGTTEENLHATKMSFEFYGAFLALDVLQKADTGPDAPKEQAESVAEAIIRHQDLCEKGRITALGQLLQLATIFDNTGLYADLVHPSTIDDVSLHFPRLKWSHCFASTIHRELEIKPWAHTTALGIEDFPSKVLSNTLMSPYE</sequence>
<dbReference type="Pfam" id="PF01966">
    <property type="entry name" value="HD"/>
    <property type="match status" value="1"/>
</dbReference>
<dbReference type="NCBIfam" id="TIGR03401">
    <property type="entry name" value="cyanamide_fam"/>
    <property type="match status" value="1"/>
</dbReference>
<dbReference type="InterPro" id="IPR003607">
    <property type="entry name" value="HD/PDEase_dom"/>
</dbReference>